<evidence type="ECO:0000256" key="2">
    <source>
        <dbReference type="ARBA" id="ARBA00012438"/>
    </source>
</evidence>
<reference evidence="12 13" key="1">
    <citation type="submission" date="2017-06" db="EMBL/GenBank/DDBJ databases">
        <authorList>
            <person name="Kim H.J."/>
            <person name="Triplett B.A."/>
        </authorList>
    </citation>
    <scope>NUCLEOTIDE SEQUENCE [LARGE SCALE GENOMIC DNA]</scope>
    <source>
        <strain evidence="12 13">DSM 14713</strain>
    </source>
</reference>
<name>A0A250IH33_9BACT</name>
<dbReference type="CDD" id="cd00082">
    <property type="entry name" value="HisKA"/>
    <property type="match status" value="2"/>
</dbReference>
<keyword evidence="7" id="KW-0067">ATP-binding</keyword>
<dbReference type="CDD" id="cd00075">
    <property type="entry name" value="HATPase"/>
    <property type="match status" value="1"/>
</dbReference>
<dbReference type="CDD" id="cd16922">
    <property type="entry name" value="HATPase_EvgS-ArcB-TorS-like"/>
    <property type="match status" value="1"/>
</dbReference>
<dbReference type="SUPFAM" id="SSF52172">
    <property type="entry name" value="CheY-like"/>
    <property type="match status" value="1"/>
</dbReference>
<keyword evidence="6 12" id="KW-0418">Kinase</keyword>
<dbReference type="FunFam" id="3.30.565.10:FF:000037">
    <property type="entry name" value="Hybrid sensor histidine kinase/response regulator"/>
    <property type="match status" value="1"/>
</dbReference>
<keyword evidence="4" id="KW-0808">Transferase</keyword>
<dbReference type="EMBL" id="CP022163">
    <property type="protein sequence ID" value="ATB30467.1"/>
    <property type="molecule type" value="Genomic_DNA"/>
</dbReference>
<dbReference type="InterPro" id="IPR004358">
    <property type="entry name" value="Sig_transdc_His_kin-like_C"/>
</dbReference>
<keyword evidence="13" id="KW-1185">Reference proteome</keyword>
<feature type="modified residue" description="4-aspartylphosphate" evidence="9">
    <location>
        <position position="656"/>
    </location>
</feature>
<organism evidence="12 13">
    <name type="scientific">Melittangium boletus DSM 14713</name>
    <dbReference type="NCBI Taxonomy" id="1294270"/>
    <lineage>
        <taxon>Bacteria</taxon>
        <taxon>Pseudomonadati</taxon>
        <taxon>Myxococcota</taxon>
        <taxon>Myxococcia</taxon>
        <taxon>Myxococcales</taxon>
        <taxon>Cystobacterineae</taxon>
        <taxon>Archangiaceae</taxon>
        <taxon>Melittangium</taxon>
    </lineage>
</organism>
<keyword evidence="8" id="KW-0902">Two-component regulatory system</keyword>
<evidence type="ECO:0000256" key="8">
    <source>
        <dbReference type="ARBA" id="ARBA00023012"/>
    </source>
</evidence>
<evidence type="ECO:0000256" key="1">
    <source>
        <dbReference type="ARBA" id="ARBA00000085"/>
    </source>
</evidence>
<protein>
    <recommendedName>
        <fullName evidence="2">histidine kinase</fullName>
        <ecNumber evidence="2">2.7.13.3</ecNumber>
    </recommendedName>
</protein>
<dbReference type="Gene3D" id="3.30.565.10">
    <property type="entry name" value="Histidine kinase-like ATPase, C-terminal domain"/>
    <property type="match status" value="2"/>
</dbReference>
<dbReference type="SUPFAM" id="SSF55874">
    <property type="entry name" value="ATPase domain of HSP90 chaperone/DNA topoisomerase II/histidine kinase"/>
    <property type="match status" value="2"/>
</dbReference>
<feature type="domain" description="Histidine kinase" evidence="10">
    <location>
        <begin position="338"/>
        <end position="556"/>
    </location>
</feature>
<dbReference type="GO" id="GO:0000155">
    <property type="term" value="F:phosphorelay sensor kinase activity"/>
    <property type="evidence" value="ECO:0007669"/>
    <property type="project" value="InterPro"/>
</dbReference>
<feature type="domain" description="Histidine kinase" evidence="10">
    <location>
        <begin position="755"/>
        <end position="970"/>
    </location>
</feature>
<keyword evidence="5" id="KW-0547">Nucleotide-binding</keyword>
<evidence type="ECO:0000256" key="6">
    <source>
        <dbReference type="ARBA" id="ARBA00022777"/>
    </source>
</evidence>
<evidence type="ECO:0000313" key="12">
    <source>
        <dbReference type="EMBL" id="ATB30467.1"/>
    </source>
</evidence>
<dbReference type="PRINTS" id="PR00344">
    <property type="entry name" value="BCTRLSENSOR"/>
</dbReference>
<dbReference type="KEGG" id="mbd:MEBOL_003928"/>
<dbReference type="InterPro" id="IPR036890">
    <property type="entry name" value="HATPase_C_sf"/>
</dbReference>
<feature type="domain" description="Response regulatory" evidence="11">
    <location>
        <begin position="608"/>
        <end position="723"/>
    </location>
</feature>
<dbReference type="AlphaFoldDB" id="A0A250IH33"/>
<dbReference type="InterPro" id="IPR003594">
    <property type="entry name" value="HATPase_dom"/>
</dbReference>
<evidence type="ECO:0000256" key="7">
    <source>
        <dbReference type="ARBA" id="ARBA00022840"/>
    </source>
</evidence>
<dbReference type="InterPro" id="IPR005467">
    <property type="entry name" value="His_kinase_dom"/>
</dbReference>
<dbReference type="Pfam" id="PF00512">
    <property type="entry name" value="HisKA"/>
    <property type="match status" value="2"/>
</dbReference>
<dbReference type="PROSITE" id="PS50109">
    <property type="entry name" value="HIS_KIN"/>
    <property type="match status" value="2"/>
</dbReference>
<dbReference type="SUPFAM" id="SSF47384">
    <property type="entry name" value="Homodimeric domain of signal transducing histidine kinase"/>
    <property type="match status" value="2"/>
</dbReference>
<sequence length="972" mass="107262">MSEREQRPIGGGEMGALIRAMDWSQTPLGPVEGWSAALCTSLSTVLASPTPMALYWGPHYVHLYNDAYCPLLGTKHPAAMGLLARDMLQEIRDIVEPMLETVHHSMRPYSVEDQPLLLERRGFREECFFTWSFIPTRDEHGRYAGIVAIGSETTHQVLGTRRFQVIRELSIRAARESTQEGVFRAVEQVLAESRADVPFALLYRVEGERARRVVRMGLEDSASAAPLELTLDDRAPWPLREVVGSGQELLIKPWDSRPGPSRALLLPMALDTDGIPNAVLGVGLNPRLRLDEDYRDFLRLLSRQVAADAARARASEEERRRGERLAELDRAKTAFFSNISHEFRTPLTLMLGPLEDMLSNREKPLPDALRESLALVHRNGLRLFKLVNNLLGFARMEAGRATLTYQATDLASFTAELVSHFDSAIQRAGLRLSVDLSALSEPVWVDREAWEKVVFNLLSNALKYTFEGSIAVALRQEGAEAVLSVRDTGTGIAAQALPHIFERFHRVEGTHARGHEGSGIGLFLVRELARLHGGSVSVRSEVGEGSTFTVRLPFGSAHLPQEQVFAAVPFQETASRAAPYLEEARGWLGERTPGVLREASSTAPRGPRVLVVDDNADMRAYLTGILTPFFEVRAVRDGLQALEEARARPPDLILSDVMMPRLGGFDLLREVRATPALRAVPFILLSARAGQEASVEGLEAGADDYLVKPFGARELLARVRAHLDLAHLRHEATLAEARESSLREAVHARDDFLSVASHELKTPLAALRLQLEALERLLPPEVRARMAARFVSVRRQIQRLTNLIETMMDVSLVAAGKLRVKPQPVDLAVLVADGVAQVREELARSGCALSFQSEASLPGHLDAMRMGQLVRNLLSNALRYGPGKPVEVRLFRREGRARLEVVDHGMGVKPEDRARIFNRFERAVSARHYGGLGLGLWVSRQVVEAHGGSITVTDTPGGGATLTVELPLHASA</sequence>
<evidence type="ECO:0000259" key="10">
    <source>
        <dbReference type="PROSITE" id="PS50109"/>
    </source>
</evidence>
<dbReference type="Gene3D" id="3.40.50.2300">
    <property type="match status" value="1"/>
</dbReference>
<evidence type="ECO:0000256" key="4">
    <source>
        <dbReference type="ARBA" id="ARBA00022679"/>
    </source>
</evidence>
<dbReference type="SUPFAM" id="SSF55781">
    <property type="entry name" value="GAF domain-like"/>
    <property type="match status" value="1"/>
</dbReference>
<dbReference type="Pfam" id="PF08448">
    <property type="entry name" value="PAS_4"/>
    <property type="match status" value="1"/>
</dbReference>
<dbReference type="CDD" id="cd17574">
    <property type="entry name" value="REC_OmpR"/>
    <property type="match status" value="1"/>
</dbReference>
<dbReference type="PANTHER" id="PTHR43547">
    <property type="entry name" value="TWO-COMPONENT HISTIDINE KINASE"/>
    <property type="match status" value="1"/>
</dbReference>
<proteinExistence type="predicted"/>
<dbReference type="SMART" id="SM00448">
    <property type="entry name" value="REC"/>
    <property type="match status" value="1"/>
</dbReference>
<dbReference type="SMART" id="SM00388">
    <property type="entry name" value="HisKA"/>
    <property type="match status" value="2"/>
</dbReference>
<dbReference type="InterPro" id="IPR013656">
    <property type="entry name" value="PAS_4"/>
</dbReference>
<accession>A0A250IH33</accession>
<dbReference type="InterPro" id="IPR003661">
    <property type="entry name" value="HisK_dim/P_dom"/>
</dbReference>
<dbReference type="InterPro" id="IPR011006">
    <property type="entry name" value="CheY-like_superfamily"/>
</dbReference>
<evidence type="ECO:0000256" key="3">
    <source>
        <dbReference type="ARBA" id="ARBA00022553"/>
    </source>
</evidence>
<dbReference type="EC" id="2.7.13.3" evidence="2"/>
<gene>
    <name evidence="12" type="ORF">MEBOL_003928</name>
</gene>
<dbReference type="GO" id="GO:0005524">
    <property type="term" value="F:ATP binding"/>
    <property type="evidence" value="ECO:0007669"/>
    <property type="project" value="UniProtKB-KW"/>
</dbReference>
<dbReference type="RefSeq" id="WP_245919925.1">
    <property type="nucleotide sequence ID" value="NZ_CP022163.1"/>
</dbReference>
<dbReference type="Proteomes" id="UP000217289">
    <property type="component" value="Chromosome"/>
</dbReference>
<dbReference type="SMART" id="SM00387">
    <property type="entry name" value="HATPase_c"/>
    <property type="match status" value="2"/>
</dbReference>
<dbReference type="Pfam" id="PF00072">
    <property type="entry name" value="Response_reg"/>
    <property type="match status" value="1"/>
</dbReference>
<dbReference type="PROSITE" id="PS50110">
    <property type="entry name" value="RESPONSE_REGULATORY"/>
    <property type="match status" value="1"/>
</dbReference>
<dbReference type="PANTHER" id="PTHR43547:SF2">
    <property type="entry name" value="HYBRID SIGNAL TRANSDUCTION HISTIDINE KINASE C"/>
    <property type="match status" value="1"/>
</dbReference>
<dbReference type="Gene3D" id="3.30.450.20">
    <property type="entry name" value="PAS domain"/>
    <property type="match status" value="1"/>
</dbReference>
<evidence type="ECO:0000259" key="11">
    <source>
        <dbReference type="PROSITE" id="PS50110"/>
    </source>
</evidence>
<dbReference type="InterPro" id="IPR036097">
    <property type="entry name" value="HisK_dim/P_sf"/>
</dbReference>
<evidence type="ECO:0000313" key="13">
    <source>
        <dbReference type="Proteomes" id="UP000217289"/>
    </source>
</evidence>
<dbReference type="Gene3D" id="1.10.287.130">
    <property type="match status" value="2"/>
</dbReference>
<dbReference type="FunFam" id="1.10.287.130:FF:000045">
    <property type="entry name" value="Two-component system sensor histidine kinase/response regulator"/>
    <property type="match status" value="1"/>
</dbReference>
<evidence type="ECO:0000256" key="9">
    <source>
        <dbReference type="PROSITE-ProRule" id="PRU00169"/>
    </source>
</evidence>
<evidence type="ECO:0000256" key="5">
    <source>
        <dbReference type="ARBA" id="ARBA00022741"/>
    </source>
</evidence>
<keyword evidence="3 9" id="KW-0597">Phosphoprotein</keyword>
<comment type="catalytic activity">
    <reaction evidence="1">
        <text>ATP + protein L-histidine = ADP + protein N-phospho-L-histidine.</text>
        <dbReference type="EC" id="2.7.13.3"/>
    </reaction>
</comment>
<dbReference type="InterPro" id="IPR001789">
    <property type="entry name" value="Sig_transdc_resp-reg_receiver"/>
</dbReference>
<dbReference type="Pfam" id="PF02518">
    <property type="entry name" value="HATPase_c"/>
    <property type="match status" value="2"/>
</dbReference>